<feature type="transmembrane region" description="Helical" evidence="1">
    <location>
        <begin position="12"/>
        <end position="32"/>
    </location>
</feature>
<evidence type="ECO:0000256" key="1">
    <source>
        <dbReference type="SAM" id="Phobius"/>
    </source>
</evidence>
<evidence type="ECO:0000313" key="2">
    <source>
        <dbReference type="EMBL" id="SFK01668.1"/>
    </source>
</evidence>
<keyword evidence="1" id="KW-0812">Transmembrane</keyword>
<organism evidence="2 3">
    <name type="scientific">Methylophaga sulfidovorans</name>
    <dbReference type="NCBI Taxonomy" id="45496"/>
    <lineage>
        <taxon>Bacteria</taxon>
        <taxon>Pseudomonadati</taxon>
        <taxon>Pseudomonadota</taxon>
        <taxon>Gammaproteobacteria</taxon>
        <taxon>Thiotrichales</taxon>
        <taxon>Piscirickettsiaceae</taxon>
        <taxon>Methylophaga</taxon>
    </lineage>
</organism>
<accession>A0A1I3W235</accession>
<dbReference type="AlphaFoldDB" id="A0A1I3W235"/>
<feature type="transmembrane region" description="Helical" evidence="1">
    <location>
        <begin position="52"/>
        <end position="71"/>
    </location>
</feature>
<protein>
    <submittedName>
        <fullName evidence="2">Uncharacterized protein</fullName>
    </submittedName>
</protein>
<dbReference type="Proteomes" id="UP000198924">
    <property type="component" value="Unassembled WGS sequence"/>
</dbReference>
<keyword evidence="1" id="KW-1133">Transmembrane helix</keyword>
<proteinExistence type="predicted"/>
<gene>
    <name evidence="2" type="ORF">SAMN04488079_1041</name>
</gene>
<name>A0A1I3W235_9GAMM</name>
<dbReference type="EMBL" id="FOSH01000004">
    <property type="protein sequence ID" value="SFK01668.1"/>
    <property type="molecule type" value="Genomic_DNA"/>
</dbReference>
<reference evidence="3" key="1">
    <citation type="submission" date="2016-10" db="EMBL/GenBank/DDBJ databases">
        <authorList>
            <person name="Varghese N."/>
            <person name="Submissions S."/>
        </authorList>
    </citation>
    <scope>NUCLEOTIDE SEQUENCE [LARGE SCALE GENOMIC DNA]</scope>
    <source>
        <strain evidence="3">DSM 11578</strain>
    </source>
</reference>
<keyword evidence="1" id="KW-0472">Membrane</keyword>
<keyword evidence="3" id="KW-1185">Reference proteome</keyword>
<sequence>MNGLKIGVGEFVFSGLMVSIVIALISAAKTLVKLLNAYSSYLRGIKERRFRAAGSAAISYLFSIYMGFFSLNEAYLLGLFNEQTVVVN</sequence>
<evidence type="ECO:0000313" key="3">
    <source>
        <dbReference type="Proteomes" id="UP000198924"/>
    </source>
</evidence>